<dbReference type="EMBL" id="CAUYUJ010003220">
    <property type="protein sequence ID" value="CAK0804360.1"/>
    <property type="molecule type" value="Genomic_DNA"/>
</dbReference>
<gene>
    <name evidence="2" type="ORF">PCOR1329_LOCUS11187</name>
</gene>
<evidence type="ECO:0000313" key="2">
    <source>
        <dbReference type="EMBL" id="CAK0804360.1"/>
    </source>
</evidence>
<protein>
    <submittedName>
        <fullName evidence="2">Uncharacterized protein</fullName>
    </submittedName>
</protein>
<feature type="compositionally biased region" description="Basic and acidic residues" evidence="1">
    <location>
        <begin position="19"/>
        <end position="36"/>
    </location>
</feature>
<organism evidence="2 3">
    <name type="scientific">Prorocentrum cordatum</name>
    <dbReference type="NCBI Taxonomy" id="2364126"/>
    <lineage>
        <taxon>Eukaryota</taxon>
        <taxon>Sar</taxon>
        <taxon>Alveolata</taxon>
        <taxon>Dinophyceae</taxon>
        <taxon>Prorocentrales</taxon>
        <taxon>Prorocentraceae</taxon>
        <taxon>Prorocentrum</taxon>
    </lineage>
</organism>
<comment type="caution">
    <text evidence="2">The sequence shown here is derived from an EMBL/GenBank/DDBJ whole genome shotgun (WGS) entry which is preliminary data.</text>
</comment>
<reference evidence="2" key="1">
    <citation type="submission" date="2023-10" db="EMBL/GenBank/DDBJ databases">
        <authorList>
            <person name="Chen Y."/>
            <person name="Shah S."/>
            <person name="Dougan E. K."/>
            <person name="Thang M."/>
            <person name="Chan C."/>
        </authorList>
    </citation>
    <scope>NUCLEOTIDE SEQUENCE [LARGE SCALE GENOMIC DNA]</scope>
</reference>
<accession>A0ABN9QHK3</accession>
<keyword evidence="3" id="KW-1185">Reference proteome</keyword>
<feature type="region of interest" description="Disordered" evidence="1">
    <location>
        <begin position="1"/>
        <end position="56"/>
    </location>
</feature>
<feature type="compositionally biased region" description="Low complexity" evidence="1">
    <location>
        <begin position="37"/>
        <end position="49"/>
    </location>
</feature>
<proteinExistence type="predicted"/>
<evidence type="ECO:0000256" key="1">
    <source>
        <dbReference type="SAM" id="MobiDB-lite"/>
    </source>
</evidence>
<evidence type="ECO:0000313" key="3">
    <source>
        <dbReference type="Proteomes" id="UP001189429"/>
    </source>
</evidence>
<feature type="non-terminal residue" evidence="2">
    <location>
        <position position="1"/>
    </location>
</feature>
<sequence>HQYWQRRSPGSPPATKTPAPDERPDERPGAHVRPQDDAAAAAPRAADAAGWFSAVH</sequence>
<dbReference type="Proteomes" id="UP001189429">
    <property type="component" value="Unassembled WGS sequence"/>
</dbReference>
<feature type="non-terminal residue" evidence="2">
    <location>
        <position position="56"/>
    </location>
</feature>
<name>A0ABN9QHK3_9DINO</name>